<evidence type="ECO:0000256" key="1">
    <source>
        <dbReference type="PROSITE-ProRule" id="PRU00042"/>
    </source>
</evidence>
<keyword evidence="1" id="KW-0479">Metal-binding</keyword>
<sequence length="290" mass="33374">MSYFAPLLNYEADSSNELNFGPINRNNTTEYQSTIHPSHCFKRDAYDPFFFFDGLLDKDNSLGIFYSLEPFYSVSSHDILVQGQDQDQGQDQGQDQYQYQCQDQDQGLFCLSSYSQQLMKAESICSTNYSMPSLEDSHKQEETLYSSPSSSYFSEELFSQRYYSPSMSLVSETSEFLFKPFDDQCKGTCPAPSLFITRETGQEKPNRNLTTVKSKSSKKKTPKAKSRKVLPILKKFKCDYCPYASNRLNNTNRHAKKHTDEVIEKSPCDVCSKSYSGRSNMLRHKKLHHI</sequence>
<dbReference type="PROSITE" id="PS50157">
    <property type="entry name" value="ZINC_FINGER_C2H2_2"/>
    <property type="match status" value="2"/>
</dbReference>
<keyword evidence="1" id="KW-0863">Zinc-finger</keyword>
<feature type="domain" description="C2H2-type" evidence="2">
    <location>
        <begin position="266"/>
        <end position="290"/>
    </location>
</feature>
<dbReference type="InterPro" id="IPR013087">
    <property type="entry name" value="Znf_C2H2_type"/>
</dbReference>
<gene>
    <name evidence="3" type="ORF">PHYBLDRAFT_74088</name>
</gene>
<accession>A0A162N9H0</accession>
<organism evidence="3 4">
    <name type="scientific">Phycomyces blakesleeanus (strain ATCC 8743b / DSM 1359 / FGSC 10004 / NBRC 33097 / NRRL 1555)</name>
    <dbReference type="NCBI Taxonomy" id="763407"/>
    <lineage>
        <taxon>Eukaryota</taxon>
        <taxon>Fungi</taxon>
        <taxon>Fungi incertae sedis</taxon>
        <taxon>Mucoromycota</taxon>
        <taxon>Mucoromycotina</taxon>
        <taxon>Mucoromycetes</taxon>
        <taxon>Mucorales</taxon>
        <taxon>Phycomycetaceae</taxon>
        <taxon>Phycomyces</taxon>
    </lineage>
</organism>
<reference evidence="4" key="1">
    <citation type="submission" date="2015-06" db="EMBL/GenBank/DDBJ databases">
        <title>Expansion of signal transduction pathways in fungi by whole-genome duplication.</title>
        <authorList>
            <consortium name="DOE Joint Genome Institute"/>
            <person name="Corrochano L.M."/>
            <person name="Kuo A."/>
            <person name="Marcet-Houben M."/>
            <person name="Polaino S."/>
            <person name="Salamov A."/>
            <person name="Villalobos J.M."/>
            <person name="Alvarez M.I."/>
            <person name="Avalos J."/>
            <person name="Benito E.P."/>
            <person name="Benoit I."/>
            <person name="Burger G."/>
            <person name="Camino L.P."/>
            <person name="Canovas D."/>
            <person name="Cerda-Olmedo E."/>
            <person name="Cheng J.-F."/>
            <person name="Dominguez A."/>
            <person name="Elias M."/>
            <person name="Eslava A.P."/>
            <person name="Glaser F."/>
            <person name="Grimwood J."/>
            <person name="Gutierrez G."/>
            <person name="Heitman J."/>
            <person name="Henrissat B."/>
            <person name="Iturriaga E.A."/>
            <person name="Lang B.F."/>
            <person name="Lavin J.L."/>
            <person name="Lee S."/>
            <person name="Li W."/>
            <person name="Lindquist E."/>
            <person name="Lopez-Garcia S."/>
            <person name="Luque E.M."/>
            <person name="Marcos A.T."/>
            <person name="Martin J."/>
            <person name="McCluskey K."/>
            <person name="Medina H.R."/>
            <person name="Miralles-Duran A."/>
            <person name="Miyazaki A."/>
            <person name="Munoz-Torres E."/>
            <person name="Oguiza J.A."/>
            <person name="Ohm R."/>
            <person name="Olmedo M."/>
            <person name="Orejas M."/>
            <person name="Ortiz-Castellanos L."/>
            <person name="Pisabarro A.G."/>
            <person name="Rodriguez-Romero J."/>
            <person name="Ruiz-Herrera J."/>
            <person name="Ruiz-Vazquez R."/>
            <person name="Sanz C."/>
            <person name="Schackwitz W."/>
            <person name="Schmutz J."/>
            <person name="Shahriari M."/>
            <person name="Shelest E."/>
            <person name="Silva-Franco F."/>
            <person name="Soanes D."/>
            <person name="Syed K."/>
            <person name="Tagua V.G."/>
            <person name="Talbot N.J."/>
            <person name="Thon M."/>
            <person name="De vries R.P."/>
            <person name="Wiebenga A."/>
            <person name="Yadav J.S."/>
            <person name="Braun E.L."/>
            <person name="Baker S."/>
            <person name="Garre V."/>
            <person name="Horwitz B."/>
            <person name="Torres-Martinez S."/>
            <person name="Idnurm A."/>
            <person name="Herrera-Estrella A."/>
            <person name="Gabaldon T."/>
            <person name="Grigoriev I.V."/>
        </authorList>
    </citation>
    <scope>NUCLEOTIDE SEQUENCE [LARGE SCALE GENOMIC DNA]</scope>
    <source>
        <strain evidence="4">NRRL 1555(-)</strain>
    </source>
</reference>
<dbReference type="SMART" id="SM00355">
    <property type="entry name" value="ZnF_C2H2"/>
    <property type="match status" value="2"/>
</dbReference>
<dbReference type="RefSeq" id="XP_018285134.1">
    <property type="nucleotide sequence ID" value="XM_018442979.1"/>
</dbReference>
<evidence type="ECO:0000313" key="3">
    <source>
        <dbReference type="EMBL" id="OAD67094.1"/>
    </source>
</evidence>
<protein>
    <submittedName>
        <fullName evidence="3">C2H2-type zinc finger transcription factor</fullName>
    </submittedName>
</protein>
<evidence type="ECO:0000313" key="4">
    <source>
        <dbReference type="Proteomes" id="UP000077315"/>
    </source>
</evidence>
<keyword evidence="1" id="KW-0862">Zinc</keyword>
<dbReference type="InterPro" id="IPR036236">
    <property type="entry name" value="Znf_C2H2_sf"/>
</dbReference>
<dbReference type="Gene3D" id="3.30.160.60">
    <property type="entry name" value="Classic Zinc Finger"/>
    <property type="match status" value="1"/>
</dbReference>
<dbReference type="InParanoid" id="A0A162N9H0"/>
<dbReference type="PROSITE" id="PS00028">
    <property type="entry name" value="ZINC_FINGER_C2H2_1"/>
    <property type="match status" value="1"/>
</dbReference>
<keyword evidence="4" id="KW-1185">Reference proteome</keyword>
<dbReference type="OrthoDB" id="8113227at2759"/>
<dbReference type="GeneID" id="29003885"/>
<proteinExistence type="predicted"/>
<evidence type="ECO:0000259" key="2">
    <source>
        <dbReference type="PROSITE" id="PS50157"/>
    </source>
</evidence>
<dbReference type="Proteomes" id="UP000077315">
    <property type="component" value="Unassembled WGS sequence"/>
</dbReference>
<dbReference type="EMBL" id="KV441025">
    <property type="protein sequence ID" value="OAD67094.1"/>
    <property type="molecule type" value="Genomic_DNA"/>
</dbReference>
<feature type="domain" description="C2H2-type" evidence="2">
    <location>
        <begin position="236"/>
        <end position="263"/>
    </location>
</feature>
<name>A0A162N9H0_PHYB8</name>
<dbReference type="AlphaFoldDB" id="A0A162N9H0"/>
<dbReference type="SUPFAM" id="SSF57667">
    <property type="entry name" value="beta-beta-alpha zinc fingers"/>
    <property type="match status" value="1"/>
</dbReference>
<dbReference type="GO" id="GO:0008270">
    <property type="term" value="F:zinc ion binding"/>
    <property type="evidence" value="ECO:0007669"/>
    <property type="project" value="UniProtKB-KW"/>
</dbReference>
<dbReference type="VEuPathDB" id="FungiDB:PHYBLDRAFT_74088"/>